<reference evidence="1 2" key="2">
    <citation type="journal article" date="2023" name="Mol. Biol. Evol.">
        <title>Genomics of Secondarily Temperate Adaptation in the Only Non-Antarctic Icefish.</title>
        <authorList>
            <person name="Rivera-Colon A.G."/>
            <person name="Rayamajhi N."/>
            <person name="Minhas B.F."/>
            <person name="Madrigal G."/>
            <person name="Bilyk K.T."/>
            <person name="Yoon V."/>
            <person name="Hune M."/>
            <person name="Gregory S."/>
            <person name="Cheng C.H.C."/>
            <person name="Catchen J.M."/>
        </authorList>
    </citation>
    <scope>NUCLEOTIDE SEQUENCE [LARGE SCALE GENOMIC DNA]</scope>
    <source>
        <strain evidence="1">JMC-PN-2008</strain>
    </source>
</reference>
<evidence type="ECO:0000313" key="2">
    <source>
        <dbReference type="Proteomes" id="UP001346869"/>
    </source>
</evidence>
<accession>A0AAN7XD30</accession>
<comment type="caution">
    <text evidence="1">The sequence shown here is derived from an EMBL/GenBank/DDBJ whole genome shotgun (WGS) entry which is preliminary data.</text>
</comment>
<dbReference type="Proteomes" id="UP001346869">
    <property type="component" value="Unassembled WGS sequence"/>
</dbReference>
<proteinExistence type="predicted"/>
<organism evidence="1 2">
    <name type="scientific">Eleginops maclovinus</name>
    <name type="common">Patagonian blennie</name>
    <name type="synonym">Eleginus maclovinus</name>
    <dbReference type="NCBI Taxonomy" id="56733"/>
    <lineage>
        <taxon>Eukaryota</taxon>
        <taxon>Metazoa</taxon>
        <taxon>Chordata</taxon>
        <taxon>Craniata</taxon>
        <taxon>Vertebrata</taxon>
        <taxon>Euteleostomi</taxon>
        <taxon>Actinopterygii</taxon>
        <taxon>Neopterygii</taxon>
        <taxon>Teleostei</taxon>
        <taxon>Neoteleostei</taxon>
        <taxon>Acanthomorphata</taxon>
        <taxon>Eupercaria</taxon>
        <taxon>Perciformes</taxon>
        <taxon>Notothenioidei</taxon>
        <taxon>Eleginopidae</taxon>
        <taxon>Eleginops</taxon>
    </lineage>
</organism>
<protein>
    <submittedName>
        <fullName evidence="1">Uncharacterized protein</fullName>
    </submittedName>
</protein>
<gene>
    <name evidence="1" type="ORF">PBY51_010658</name>
</gene>
<evidence type="ECO:0000313" key="1">
    <source>
        <dbReference type="EMBL" id="KAK5857410.1"/>
    </source>
</evidence>
<dbReference type="AlphaFoldDB" id="A0AAN7XD30"/>
<keyword evidence="2" id="KW-1185">Reference proteome</keyword>
<name>A0AAN7XD30_ELEMC</name>
<sequence>MLSIPCSWDKQLATCQTRFFSPFHTMKYGYEQWGLWAAVNKYHSSPPPLIHQNHNRADLLATADINPKPLRQCGGMTGHNVVVGANADTGPNKERC</sequence>
<dbReference type="EMBL" id="JAUZQC010000016">
    <property type="protein sequence ID" value="KAK5857410.1"/>
    <property type="molecule type" value="Genomic_DNA"/>
</dbReference>
<reference evidence="1 2" key="1">
    <citation type="journal article" date="2023" name="Genes (Basel)">
        <title>Chromosome-Level Genome Assembly and Circadian Gene Repertoire of the Patagonia Blennie Eleginops maclovinus-The Closest Ancestral Proxy of Antarctic Cryonotothenioids.</title>
        <authorList>
            <person name="Cheng C.C."/>
            <person name="Rivera-Colon A.G."/>
            <person name="Minhas B.F."/>
            <person name="Wilson L."/>
            <person name="Rayamajhi N."/>
            <person name="Vargas-Chacoff L."/>
            <person name="Catchen J.M."/>
        </authorList>
    </citation>
    <scope>NUCLEOTIDE SEQUENCE [LARGE SCALE GENOMIC DNA]</scope>
    <source>
        <strain evidence="1">JMC-PN-2008</strain>
    </source>
</reference>